<dbReference type="GO" id="GO:0005829">
    <property type="term" value="C:cytosol"/>
    <property type="evidence" value="ECO:0007669"/>
    <property type="project" value="TreeGrafter"/>
</dbReference>
<evidence type="ECO:0000256" key="1">
    <source>
        <dbReference type="ARBA" id="ARBA00023098"/>
    </source>
</evidence>
<feature type="transmembrane region" description="Helical" evidence="2">
    <location>
        <begin position="240"/>
        <end position="260"/>
    </location>
</feature>
<name>A0A917Z895_9GAMM</name>
<dbReference type="PANTHER" id="PTHR10728">
    <property type="entry name" value="CYTOSOLIC PHOSPHOLIPASE A2"/>
    <property type="match status" value="1"/>
</dbReference>
<keyword evidence="2" id="KW-0472">Membrane</keyword>
<evidence type="ECO:0000313" key="4">
    <source>
        <dbReference type="EMBL" id="GGO77464.1"/>
    </source>
</evidence>
<evidence type="ECO:0000313" key="5">
    <source>
        <dbReference type="Proteomes" id="UP000599578"/>
    </source>
</evidence>
<feature type="domain" description="PNPLA" evidence="3">
    <location>
        <begin position="49"/>
        <end position="101"/>
    </location>
</feature>
<sequence length="694" mass="75828">MNDLTGVGAAQPQRYTRDFDEVLRHERDWIGRRRRANGSRAEDAPLVGLALSGGGIRSATFNLGILQALSRSGLLPQVDYLSSVSGGGYIASCLSWLRHQLPMSERRDLGGVELASGEGTVLDWLRARGNYLINGRGFSGWTLGGAMLAGTLLNLVVLLPLLLGLVALMSANWLGSAWPAWLHLPGAETIRGHDGFRLLLLSAPLLLGLYLAAMLAFALSSSPALERRLPINRLRTLMGSLLAAATAALGVGLLPVLTGLEESVLHYFDHRGAAGLSRHLTYLLPMLTGIMSIRASRARSGTFAVLGVSLLCYSLLTLLYHLSAHTALVGSGAYYIWLGISLLLALVCNINALSLHSYYRGRLANAYLPVVAAGGDMADPLHFRLADLDPDTGAPLHLINTTLNTSSSKQERLRSRRGESLFLSPLYCGSSATGFRLCRDWLDGNLSLSTAFAVSGAAVDPNTYATSSRALSLLMTLLNLRLGYWTRNPASERRSNWLPGWYRYMFREMSGRGLAETEPDVHLSDGGHFENLGLYELVRRRCRYIIVCDAGADPNTTLFDLGRAVQRARADFGAQIELEVESLHAPDSPLRRAIRFGRVRYADGSMGEVLYVKASLSEDLSADIYAYWRANPDFPNQTTTDQFFDEMQFDCYRQLGLEVMAGVIADAAGIEQLFQRRHSDERVGRPPVTAPLQG</sequence>
<keyword evidence="2" id="KW-0812">Transmembrane</keyword>
<feature type="transmembrane region" description="Helical" evidence="2">
    <location>
        <begin position="195"/>
        <end position="219"/>
    </location>
</feature>
<evidence type="ECO:0000256" key="2">
    <source>
        <dbReference type="SAM" id="Phobius"/>
    </source>
</evidence>
<proteinExistence type="predicted"/>
<dbReference type="GO" id="GO:0046475">
    <property type="term" value="P:glycerophospholipid catabolic process"/>
    <property type="evidence" value="ECO:0007669"/>
    <property type="project" value="TreeGrafter"/>
</dbReference>
<evidence type="ECO:0000259" key="3">
    <source>
        <dbReference type="Pfam" id="PF01734"/>
    </source>
</evidence>
<dbReference type="PANTHER" id="PTHR10728:SF40">
    <property type="entry name" value="PATATIN FAMILY PROTEIN"/>
    <property type="match status" value="1"/>
</dbReference>
<protein>
    <recommendedName>
        <fullName evidence="3">PNPLA domain-containing protein</fullName>
    </recommendedName>
</protein>
<reference evidence="4 5" key="1">
    <citation type="journal article" date="2014" name="Int. J. Syst. Evol. Microbiol.">
        <title>Complete genome sequence of Corynebacterium casei LMG S-19264T (=DSM 44701T), isolated from a smear-ripened cheese.</title>
        <authorList>
            <consortium name="US DOE Joint Genome Institute (JGI-PGF)"/>
            <person name="Walter F."/>
            <person name="Albersmeier A."/>
            <person name="Kalinowski J."/>
            <person name="Ruckert C."/>
        </authorList>
    </citation>
    <scope>NUCLEOTIDE SEQUENCE [LARGE SCALE GENOMIC DNA]</scope>
    <source>
        <strain evidence="4 5">CGMCC 1.7286</strain>
    </source>
</reference>
<gene>
    <name evidence="4" type="ORF">GCM10011348_07060</name>
</gene>
<dbReference type="EMBL" id="BMLT01000002">
    <property type="protein sequence ID" value="GGO77464.1"/>
    <property type="molecule type" value="Genomic_DNA"/>
</dbReference>
<feature type="transmembrane region" description="Helical" evidence="2">
    <location>
        <begin position="152"/>
        <end position="175"/>
    </location>
</feature>
<keyword evidence="5" id="KW-1185">Reference proteome</keyword>
<comment type="caution">
    <text evidence="4">The sequence shown here is derived from an EMBL/GenBank/DDBJ whole genome shotgun (WGS) entry which is preliminary data.</text>
</comment>
<dbReference type="AlphaFoldDB" id="A0A917Z895"/>
<feature type="transmembrane region" description="Helical" evidence="2">
    <location>
        <begin position="280"/>
        <end position="296"/>
    </location>
</feature>
<keyword evidence="1" id="KW-0443">Lipid metabolism</keyword>
<feature type="transmembrane region" description="Helical" evidence="2">
    <location>
        <begin position="334"/>
        <end position="353"/>
    </location>
</feature>
<dbReference type="InterPro" id="IPR016035">
    <property type="entry name" value="Acyl_Trfase/lysoPLipase"/>
</dbReference>
<dbReference type="SUPFAM" id="SSF52151">
    <property type="entry name" value="FabD/lysophospholipase-like"/>
    <property type="match status" value="1"/>
</dbReference>
<feature type="transmembrane region" description="Helical" evidence="2">
    <location>
        <begin position="303"/>
        <end position="322"/>
    </location>
</feature>
<accession>A0A917Z895</accession>
<dbReference type="Gene3D" id="3.40.1090.10">
    <property type="entry name" value="Cytosolic phospholipase A2 catalytic domain"/>
    <property type="match status" value="2"/>
</dbReference>
<organism evidence="4 5">
    <name type="scientific">Marinobacterium nitratireducens</name>
    <dbReference type="NCBI Taxonomy" id="518897"/>
    <lineage>
        <taxon>Bacteria</taxon>
        <taxon>Pseudomonadati</taxon>
        <taxon>Pseudomonadota</taxon>
        <taxon>Gammaproteobacteria</taxon>
        <taxon>Oceanospirillales</taxon>
        <taxon>Oceanospirillaceae</taxon>
        <taxon>Marinobacterium</taxon>
    </lineage>
</organism>
<dbReference type="InterPro" id="IPR002641">
    <property type="entry name" value="PNPLA_dom"/>
</dbReference>
<dbReference type="GO" id="GO:0004623">
    <property type="term" value="F:phospholipase A2 activity"/>
    <property type="evidence" value="ECO:0007669"/>
    <property type="project" value="TreeGrafter"/>
</dbReference>
<dbReference type="RefSeq" id="WP_229721779.1">
    <property type="nucleotide sequence ID" value="NZ_BMLT01000002.1"/>
</dbReference>
<dbReference type="Pfam" id="PF01734">
    <property type="entry name" value="Patatin"/>
    <property type="match status" value="1"/>
</dbReference>
<dbReference type="Proteomes" id="UP000599578">
    <property type="component" value="Unassembled WGS sequence"/>
</dbReference>
<keyword evidence="2" id="KW-1133">Transmembrane helix</keyword>